<dbReference type="InterPro" id="IPR032282">
    <property type="entry name" value="HAGH_C"/>
</dbReference>
<evidence type="ECO:0000256" key="4">
    <source>
        <dbReference type="ARBA" id="ARBA00022801"/>
    </source>
</evidence>
<dbReference type="EMBL" id="JAIZAY010000018">
    <property type="protein sequence ID" value="KAJ8025109.1"/>
    <property type="molecule type" value="Genomic_DNA"/>
</dbReference>
<evidence type="ECO:0000259" key="6">
    <source>
        <dbReference type="SMART" id="SM00849"/>
    </source>
</evidence>
<dbReference type="NCBIfam" id="TIGR03413">
    <property type="entry name" value="GSH_gloB"/>
    <property type="match status" value="1"/>
</dbReference>
<dbReference type="Gene3D" id="3.60.15.10">
    <property type="entry name" value="Ribonuclease Z/Hydroxyacylglutathione hydrolase-like"/>
    <property type="match status" value="1"/>
</dbReference>
<dbReference type="GO" id="GO:0046872">
    <property type="term" value="F:metal ion binding"/>
    <property type="evidence" value="ECO:0007669"/>
    <property type="project" value="UniProtKB-KW"/>
</dbReference>
<organism evidence="7 8">
    <name type="scientific">Holothuria leucospilota</name>
    <name type="common">Black long sea cucumber</name>
    <name type="synonym">Mertensiothuria leucospilota</name>
    <dbReference type="NCBI Taxonomy" id="206669"/>
    <lineage>
        <taxon>Eukaryota</taxon>
        <taxon>Metazoa</taxon>
        <taxon>Echinodermata</taxon>
        <taxon>Eleutherozoa</taxon>
        <taxon>Echinozoa</taxon>
        <taxon>Holothuroidea</taxon>
        <taxon>Aspidochirotacea</taxon>
        <taxon>Aspidochirotida</taxon>
        <taxon>Holothuriidae</taxon>
        <taxon>Holothuria</taxon>
    </lineage>
</organism>
<keyword evidence="4 7" id="KW-0378">Hydrolase</keyword>
<comment type="cofactor">
    <cofactor evidence="1">
        <name>Zn(2+)</name>
        <dbReference type="ChEBI" id="CHEBI:29105"/>
    </cofactor>
</comment>
<reference evidence="7" key="1">
    <citation type="submission" date="2021-10" db="EMBL/GenBank/DDBJ databases">
        <title>Tropical sea cucumber genome reveals ecological adaptation and Cuvierian tubules defense mechanism.</title>
        <authorList>
            <person name="Chen T."/>
        </authorList>
    </citation>
    <scope>NUCLEOTIDE SEQUENCE</scope>
    <source>
        <strain evidence="7">Nanhai2018</strain>
        <tissue evidence="7">Muscle</tissue>
    </source>
</reference>
<keyword evidence="5" id="KW-0862">Zinc</keyword>
<dbReference type="OrthoDB" id="449487at2759"/>
<dbReference type="PANTHER" id="PTHR11935:SF116">
    <property type="entry name" value="HYDROLASE PNKD-RELATED"/>
    <property type="match status" value="1"/>
</dbReference>
<evidence type="ECO:0000256" key="1">
    <source>
        <dbReference type="ARBA" id="ARBA00001947"/>
    </source>
</evidence>
<evidence type="ECO:0000313" key="8">
    <source>
        <dbReference type="Proteomes" id="UP001152320"/>
    </source>
</evidence>
<dbReference type="PANTHER" id="PTHR11935">
    <property type="entry name" value="BETA LACTAMASE DOMAIN"/>
    <property type="match status" value="1"/>
</dbReference>
<dbReference type="HAMAP" id="MF_01374">
    <property type="entry name" value="Glyoxalase_2"/>
    <property type="match status" value="1"/>
</dbReference>
<proteinExistence type="inferred from homology"/>
<keyword evidence="8" id="KW-1185">Reference proteome</keyword>
<accession>A0A9Q0YR56</accession>
<dbReference type="InterPro" id="IPR001279">
    <property type="entry name" value="Metallo-B-lactamas"/>
</dbReference>
<keyword evidence="3" id="KW-0479">Metal-binding</keyword>
<protein>
    <submittedName>
        <fullName evidence="7">Hydrolase PNKD</fullName>
    </submittedName>
</protein>
<dbReference type="InterPro" id="IPR017782">
    <property type="entry name" value="Hydroxyacylglutathione_Hdrlase"/>
</dbReference>
<dbReference type="GO" id="GO:0004416">
    <property type="term" value="F:hydroxyacylglutathione hydrolase activity"/>
    <property type="evidence" value="ECO:0007669"/>
    <property type="project" value="InterPro"/>
</dbReference>
<dbReference type="SMART" id="SM00849">
    <property type="entry name" value="Lactamase_B"/>
    <property type="match status" value="1"/>
</dbReference>
<dbReference type="InterPro" id="IPR035680">
    <property type="entry name" value="Clx_II_MBL"/>
</dbReference>
<dbReference type="Pfam" id="PF00753">
    <property type="entry name" value="Lactamase_B"/>
    <property type="match status" value="1"/>
</dbReference>
<dbReference type="GO" id="GO:0019243">
    <property type="term" value="P:methylglyoxal catabolic process to D-lactate via S-lactoyl-glutathione"/>
    <property type="evidence" value="ECO:0007669"/>
    <property type="project" value="InterPro"/>
</dbReference>
<comment type="caution">
    <text evidence="7">The sequence shown here is derived from an EMBL/GenBank/DDBJ whole genome shotgun (WGS) entry which is preliminary data.</text>
</comment>
<evidence type="ECO:0000256" key="3">
    <source>
        <dbReference type="ARBA" id="ARBA00022723"/>
    </source>
</evidence>
<feature type="domain" description="Metallo-beta-lactamase" evidence="6">
    <location>
        <begin position="82"/>
        <end position="243"/>
    </location>
</feature>
<dbReference type="InterPro" id="IPR036866">
    <property type="entry name" value="RibonucZ/Hydroxyglut_hydro"/>
</dbReference>
<dbReference type="GO" id="GO:0005739">
    <property type="term" value="C:mitochondrion"/>
    <property type="evidence" value="ECO:0007669"/>
    <property type="project" value="TreeGrafter"/>
</dbReference>
<dbReference type="AlphaFoldDB" id="A0A9Q0YR56"/>
<sequence>MIIWFVSLPAIAVFLLLLVKMMRPGKPLFAIGYMFYARTRVGEWMHQKDLQKFREQFPDGHSKVTAADLGEVKIRPVPLLEDNYAYLIMDKSTDTAVVVDPADAAAVKKVIEEENVRLSAIFTTHKHWDHAGGNLEMKEEYKHISIYGNKKDNIPGCTNFVKDGDTMQVGSLNFKAIFTPGHTVGHTVYLLEGRSGCPQCVFTGDCLFLSGCGRTFEGSYTTMVDSLDKLSELDDSTLVWPGHEYAKENLEYAQSVEPQNTAITQKLDWVKGQRLERNITSPSTIAEEKSYNPFLRTKEASLMQSIGFDISEAGSNINEIRGKALAEIRHRKDKFCYKL</sequence>
<dbReference type="Proteomes" id="UP001152320">
    <property type="component" value="Chromosome 18"/>
</dbReference>
<gene>
    <name evidence="7" type="ORF">HOLleu_35222</name>
</gene>
<dbReference type="Pfam" id="PF16123">
    <property type="entry name" value="HAGH_C"/>
    <property type="match status" value="1"/>
</dbReference>
<evidence type="ECO:0000256" key="5">
    <source>
        <dbReference type="ARBA" id="ARBA00022833"/>
    </source>
</evidence>
<name>A0A9Q0YR56_HOLLE</name>
<evidence type="ECO:0000256" key="2">
    <source>
        <dbReference type="ARBA" id="ARBA00006759"/>
    </source>
</evidence>
<dbReference type="SUPFAM" id="SSF56281">
    <property type="entry name" value="Metallo-hydrolase/oxidoreductase"/>
    <property type="match status" value="1"/>
</dbReference>
<dbReference type="CDD" id="cd07723">
    <property type="entry name" value="hydroxyacylglutathione_hydrolase_MBL-fold"/>
    <property type="match status" value="1"/>
</dbReference>
<comment type="similarity">
    <text evidence="2">Belongs to the metallo-beta-lactamase superfamily. Glyoxalase II family.</text>
</comment>
<evidence type="ECO:0000313" key="7">
    <source>
        <dbReference type="EMBL" id="KAJ8025109.1"/>
    </source>
</evidence>